<dbReference type="EMBL" id="CAJOBF010006919">
    <property type="protein sequence ID" value="CAF4219000.1"/>
    <property type="molecule type" value="Genomic_DNA"/>
</dbReference>
<keyword evidence="11" id="KW-1185">Reference proteome</keyword>
<evidence type="ECO:0000313" key="11">
    <source>
        <dbReference type="Proteomes" id="UP000663866"/>
    </source>
</evidence>
<evidence type="ECO:0000313" key="8">
    <source>
        <dbReference type="EMBL" id="CAF4209910.1"/>
    </source>
</evidence>
<comment type="caution">
    <text evidence="7">The sequence shown here is derived from an EMBL/GenBank/DDBJ whole genome shotgun (WGS) entry which is preliminary data.</text>
</comment>
<dbReference type="PANTHER" id="PTHR46481:SF10">
    <property type="entry name" value="ZINC FINGER BED DOMAIN-CONTAINING PROTEIN 39"/>
    <property type="match status" value="1"/>
</dbReference>
<evidence type="ECO:0000313" key="9">
    <source>
        <dbReference type="EMBL" id="CAF4219000.1"/>
    </source>
</evidence>
<evidence type="ECO:0000313" key="7">
    <source>
        <dbReference type="EMBL" id="CAF2145695.1"/>
    </source>
</evidence>
<dbReference type="SUPFAM" id="SSF53098">
    <property type="entry name" value="Ribonuclease H-like"/>
    <property type="match status" value="1"/>
</dbReference>
<accession>A0A816XFU8</accession>
<dbReference type="Proteomes" id="UP000663856">
    <property type="component" value="Unassembled WGS sequence"/>
</dbReference>
<evidence type="ECO:0000259" key="6">
    <source>
        <dbReference type="Pfam" id="PF05699"/>
    </source>
</evidence>
<keyword evidence="3" id="KW-0863">Zinc-finger</keyword>
<evidence type="ECO:0000256" key="3">
    <source>
        <dbReference type="ARBA" id="ARBA00022771"/>
    </source>
</evidence>
<dbReference type="GO" id="GO:0008270">
    <property type="term" value="F:zinc ion binding"/>
    <property type="evidence" value="ECO:0007669"/>
    <property type="project" value="UniProtKB-KW"/>
</dbReference>
<comment type="subcellular location">
    <subcellularLocation>
        <location evidence="1">Nucleus</location>
    </subcellularLocation>
</comment>
<dbReference type="GO" id="GO:0005634">
    <property type="term" value="C:nucleus"/>
    <property type="evidence" value="ECO:0007669"/>
    <property type="project" value="UniProtKB-SubCell"/>
</dbReference>
<protein>
    <recommendedName>
        <fullName evidence="6">HAT C-terminal dimerisation domain-containing protein</fullName>
    </recommendedName>
</protein>
<evidence type="ECO:0000256" key="1">
    <source>
        <dbReference type="ARBA" id="ARBA00004123"/>
    </source>
</evidence>
<keyword evidence="5" id="KW-0539">Nucleus</keyword>
<sequence>MISSFINVYSELNGVLTERTQKEALTRIDFNDLMAFAKYFKHFVDVTELLSSEKTLTIHLVISLKELLIDLSNEDQNYWEIDDIHFIAIVLHPKLKHLYVCPNEEDKNRAYELIKEQIQKRCTKNIDAQVNSTVRSSASSTKKLNLLASCYGQVDTTETKVNVIDEFERYLKPSDSLLNDDEDLFAFWERQKHSYSILHSITCEILITPATNTAVEHLFSSSGNAVTETRSRLSAQKVNKLMFIKKILYFKKKVFGDSTTTALNIINSGITINTGEEHPYGRLSEEDGDFIYAGDSNDYEVF</sequence>
<feature type="domain" description="HAT C-terminal dimerisation" evidence="6">
    <location>
        <begin position="167"/>
        <end position="246"/>
    </location>
</feature>
<gene>
    <name evidence="8" type="ORF">OVN521_LOCUS26849</name>
    <name evidence="9" type="ORF">UXM345_LOCUS28991</name>
    <name evidence="7" type="ORF">WKI299_LOCUS29227</name>
</gene>
<dbReference type="PANTHER" id="PTHR46481">
    <property type="entry name" value="ZINC FINGER BED DOMAIN-CONTAINING PROTEIN 4"/>
    <property type="match status" value="1"/>
</dbReference>
<dbReference type="EMBL" id="CAJOBG010007197">
    <property type="protein sequence ID" value="CAF4209910.1"/>
    <property type="molecule type" value="Genomic_DNA"/>
</dbReference>
<organism evidence="7 10">
    <name type="scientific">Rotaria magnacalcarata</name>
    <dbReference type="NCBI Taxonomy" id="392030"/>
    <lineage>
        <taxon>Eukaryota</taxon>
        <taxon>Metazoa</taxon>
        <taxon>Spiralia</taxon>
        <taxon>Gnathifera</taxon>
        <taxon>Rotifera</taxon>
        <taxon>Eurotatoria</taxon>
        <taxon>Bdelloidea</taxon>
        <taxon>Philodinida</taxon>
        <taxon>Philodinidae</taxon>
        <taxon>Rotaria</taxon>
    </lineage>
</organism>
<dbReference type="Proteomes" id="UP000663866">
    <property type="component" value="Unassembled WGS sequence"/>
</dbReference>
<evidence type="ECO:0000313" key="10">
    <source>
        <dbReference type="Proteomes" id="UP000663856"/>
    </source>
</evidence>
<dbReference type="InterPro" id="IPR052035">
    <property type="entry name" value="ZnF_BED_domain_contain"/>
</dbReference>
<evidence type="ECO:0000256" key="5">
    <source>
        <dbReference type="ARBA" id="ARBA00023242"/>
    </source>
</evidence>
<dbReference type="InterPro" id="IPR012337">
    <property type="entry name" value="RNaseH-like_sf"/>
</dbReference>
<keyword evidence="2" id="KW-0479">Metal-binding</keyword>
<dbReference type="Proteomes" id="UP000663842">
    <property type="component" value="Unassembled WGS sequence"/>
</dbReference>
<dbReference type="GO" id="GO:0046983">
    <property type="term" value="F:protein dimerization activity"/>
    <property type="evidence" value="ECO:0007669"/>
    <property type="project" value="InterPro"/>
</dbReference>
<dbReference type="InterPro" id="IPR008906">
    <property type="entry name" value="HATC_C_dom"/>
</dbReference>
<name>A0A816XFU8_9BILA</name>
<dbReference type="Pfam" id="PF05699">
    <property type="entry name" value="Dimer_Tnp_hAT"/>
    <property type="match status" value="1"/>
</dbReference>
<dbReference type="EMBL" id="CAJNRF010013002">
    <property type="protein sequence ID" value="CAF2145695.1"/>
    <property type="molecule type" value="Genomic_DNA"/>
</dbReference>
<dbReference type="AlphaFoldDB" id="A0A816XFU8"/>
<keyword evidence="4" id="KW-0862">Zinc</keyword>
<evidence type="ECO:0000256" key="2">
    <source>
        <dbReference type="ARBA" id="ARBA00022723"/>
    </source>
</evidence>
<proteinExistence type="predicted"/>
<evidence type="ECO:0000256" key="4">
    <source>
        <dbReference type="ARBA" id="ARBA00022833"/>
    </source>
</evidence>
<reference evidence="7" key="1">
    <citation type="submission" date="2021-02" db="EMBL/GenBank/DDBJ databases">
        <authorList>
            <person name="Nowell W R."/>
        </authorList>
    </citation>
    <scope>NUCLEOTIDE SEQUENCE</scope>
</reference>